<reference evidence="4 5" key="1">
    <citation type="journal article" date="2018" name="Mol. Biol. Evol.">
        <title>Broad Genomic Sampling Reveals a Smut Pathogenic Ancestry of the Fungal Clade Ustilaginomycotina.</title>
        <authorList>
            <person name="Kijpornyongpan T."/>
            <person name="Mondo S.J."/>
            <person name="Barry K."/>
            <person name="Sandor L."/>
            <person name="Lee J."/>
            <person name="Lipzen A."/>
            <person name="Pangilinan J."/>
            <person name="LaButti K."/>
            <person name="Hainaut M."/>
            <person name="Henrissat B."/>
            <person name="Grigoriev I.V."/>
            <person name="Spatafora J.W."/>
            <person name="Aime M.C."/>
        </authorList>
    </citation>
    <scope>NUCLEOTIDE SEQUENCE [LARGE SCALE GENOMIC DNA]</scope>
    <source>
        <strain evidence="4 5">MCA 5214</strain>
    </source>
</reference>
<dbReference type="SUPFAM" id="SSF51735">
    <property type="entry name" value="NAD(P)-binding Rossmann-fold domains"/>
    <property type="match status" value="1"/>
</dbReference>
<dbReference type="OrthoDB" id="191139at2759"/>
<keyword evidence="2" id="KW-0521">NADP</keyword>
<dbReference type="InterPro" id="IPR002347">
    <property type="entry name" value="SDR_fam"/>
</dbReference>
<organism evidence="4 5">
    <name type="scientific">Jaminaea rosea</name>
    <dbReference type="NCBI Taxonomy" id="1569628"/>
    <lineage>
        <taxon>Eukaryota</taxon>
        <taxon>Fungi</taxon>
        <taxon>Dikarya</taxon>
        <taxon>Basidiomycota</taxon>
        <taxon>Ustilaginomycotina</taxon>
        <taxon>Exobasidiomycetes</taxon>
        <taxon>Microstromatales</taxon>
        <taxon>Microstromatales incertae sedis</taxon>
        <taxon>Jaminaea</taxon>
    </lineage>
</organism>
<evidence type="ECO:0000256" key="3">
    <source>
        <dbReference type="ARBA" id="ARBA00023002"/>
    </source>
</evidence>
<dbReference type="AlphaFoldDB" id="A0A316UW47"/>
<gene>
    <name evidence="4" type="ORF">BDZ90DRAFT_277785</name>
</gene>
<proteinExistence type="inferred from homology"/>
<accession>A0A316UW47</accession>
<protein>
    <submittedName>
        <fullName evidence="4">NAD(P)-binding protein</fullName>
    </submittedName>
</protein>
<dbReference type="EMBL" id="KZ819663">
    <property type="protein sequence ID" value="PWN29516.1"/>
    <property type="molecule type" value="Genomic_DNA"/>
</dbReference>
<dbReference type="InterPro" id="IPR036291">
    <property type="entry name" value="NAD(P)-bd_dom_sf"/>
</dbReference>
<comment type="similarity">
    <text evidence="1">Belongs to the short-chain dehydrogenases/reductases (SDR) family.</text>
</comment>
<evidence type="ECO:0000256" key="2">
    <source>
        <dbReference type="ARBA" id="ARBA00022857"/>
    </source>
</evidence>
<dbReference type="PANTHER" id="PTHR24320">
    <property type="entry name" value="RETINOL DEHYDROGENASE"/>
    <property type="match status" value="1"/>
</dbReference>
<dbReference type="Pfam" id="PF00106">
    <property type="entry name" value="adh_short"/>
    <property type="match status" value="1"/>
</dbReference>
<dbReference type="RefSeq" id="XP_025364128.1">
    <property type="nucleotide sequence ID" value="XM_025509037.1"/>
</dbReference>
<dbReference type="PANTHER" id="PTHR24320:SF282">
    <property type="entry name" value="WW DOMAIN-CONTAINING OXIDOREDUCTASE"/>
    <property type="match status" value="1"/>
</dbReference>
<dbReference type="Gene3D" id="3.40.50.720">
    <property type="entry name" value="NAD(P)-binding Rossmann-like Domain"/>
    <property type="match status" value="1"/>
</dbReference>
<name>A0A316UW47_9BASI</name>
<dbReference type="PRINTS" id="PR00081">
    <property type="entry name" value="GDHRDH"/>
</dbReference>
<keyword evidence="3" id="KW-0560">Oxidoreductase</keyword>
<evidence type="ECO:0000313" key="5">
    <source>
        <dbReference type="Proteomes" id="UP000245884"/>
    </source>
</evidence>
<evidence type="ECO:0000256" key="1">
    <source>
        <dbReference type="ARBA" id="ARBA00006484"/>
    </source>
</evidence>
<dbReference type="Proteomes" id="UP000245884">
    <property type="component" value="Unassembled WGS sequence"/>
</dbReference>
<keyword evidence="5" id="KW-1185">Reference proteome</keyword>
<sequence length="360" mass="39564">MSFVNSLQTALSDTALTFRAPTWDVEAALRELEEQQAKDPSKRNKVAVLTGGSAGIGTEILKGLARGCERVYIFGRSPSRNQAAIDALPTAEQRARCQSIECDLSSLASIRQSAGLFFDAEKSRQGGGSVHIDVFVGNAGLMNYDTKQKTKDGWESMWGTNALGHHALIHHLLPAFAARPSSAEPPRIVLLSSGAHAAIYSAESNFYPLKDRLASDLGKGSFALYGRSKAANILDQKGWERYFTEEAASTSSSSPKPIIVSVHPGAIRSELGRSYEPYRLLRYARITMHRLICWPAAPYGSTNTLWAAMFATRAEVDGKYVQPWCDTRVEPTLLCKDERLAREHWHFMEELVKAEQAGAS</sequence>
<evidence type="ECO:0000313" key="4">
    <source>
        <dbReference type="EMBL" id="PWN29516.1"/>
    </source>
</evidence>
<dbReference type="GeneID" id="37030860"/>
<dbReference type="GO" id="GO:0016491">
    <property type="term" value="F:oxidoreductase activity"/>
    <property type="evidence" value="ECO:0007669"/>
    <property type="project" value="UniProtKB-KW"/>
</dbReference>
<dbReference type="STRING" id="1569628.A0A316UW47"/>